<dbReference type="GO" id="GO:0005840">
    <property type="term" value="C:ribosome"/>
    <property type="evidence" value="ECO:0007669"/>
    <property type="project" value="UniProtKB-KW"/>
</dbReference>
<dbReference type="InterPro" id="IPR011990">
    <property type="entry name" value="TPR-like_helical_dom_sf"/>
</dbReference>
<dbReference type="SUPFAM" id="SSF48452">
    <property type="entry name" value="TPR-like"/>
    <property type="match status" value="2"/>
</dbReference>
<evidence type="ECO:0000313" key="2">
    <source>
        <dbReference type="EMBL" id="EMT73617.1"/>
    </source>
</evidence>
<dbReference type="InterPro" id="IPR024983">
    <property type="entry name" value="CHAT_dom"/>
</dbReference>
<dbReference type="Proteomes" id="UP000016929">
    <property type="component" value="Unassembled WGS sequence"/>
</dbReference>
<evidence type="ECO:0000313" key="3">
    <source>
        <dbReference type="Proteomes" id="UP000016929"/>
    </source>
</evidence>
<protein>
    <submittedName>
        <fullName evidence="2">Putative 30S ribosomal protein S17P-like protein</fullName>
    </submittedName>
</protein>
<evidence type="ECO:0000259" key="1">
    <source>
        <dbReference type="Pfam" id="PF12770"/>
    </source>
</evidence>
<reference evidence="3" key="2">
    <citation type="journal article" date="2014" name="PLoS ONE">
        <title>Genome and Transcriptome Analysis of the Fungal Pathogen Fusarium oxysporum f. sp. cubense Causing Banana Vascular Wilt Disease.</title>
        <authorList>
            <person name="Guo L."/>
            <person name="Han L."/>
            <person name="Yang L."/>
            <person name="Zeng H."/>
            <person name="Fan D."/>
            <person name="Zhu Y."/>
            <person name="Feng Y."/>
            <person name="Wang G."/>
            <person name="Peng C."/>
            <person name="Jiang X."/>
            <person name="Zhou D."/>
            <person name="Ni P."/>
            <person name="Liang C."/>
            <person name="Liu L."/>
            <person name="Wang J."/>
            <person name="Mao C."/>
            <person name="Fang X."/>
            <person name="Peng M."/>
            <person name="Huang J."/>
        </authorList>
    </citation>
    <scope>NUCLEOTIDE SEQUENCE [LARGE SCALE GENOMIC DNA]</scope>
    <source>
        <strain evidence="3">race 4</strain>
    </source>
</reference>
<dbReference type="AlphaFoldDB" id="N1S9R5"/>
<keyword evidence="2" id="KW-0687">Ribonucleoprotein</keyword>
<sequence length="934" mass="104314">MSDIREIDEVIRDTRRALDQMPREHHDRAAYLDDLGVALGDRFSITRNPADLEEAIQISREAVNMTPVDSPDRAGRLSNCGIRLAERYSVIEEISDLKDAIIIMREVLEVTPSDDPDRAMYMNNLGTALADQYAQTRKMADLNESIYITQQAIDAAVEDYSDRPMYLNSLALRLGDRYTRTGDGADLDNALGIIRDAIYLTPDDSPDRDLYLNTLVIQLGRRYSRTGRVDDLQESIRVAQDIVDTTPSDDPDLPMYLSNLGLALGDLYSITGADSDIENAIFAFREAFDLIPEDSKKRAIYMHDLGNQFGRKYSKTGATTDLKECLRLIRQAIDLVTTDHPDRASWLSNLGVRLGEDRYDVEGTKAYLDESIRILQQAVDTMPENHLGKALLLNSLGVRLAARYTSVNATDDLESAIEMTRRAVEMTPKISLSRALFLHNLGASLGDSLIPKLTARSLENPDKQHLLGQVVGLASNAAAAALNAGRGPTAALKFLEQGRGVLATALEEMRTDVIELQARYPELAKRFVSLRDELDPPVARDTFNQDDHGGFNDQARATRRYDAGNKLDEVIAEIQKQPGFEDFLAAPSEAELKASASCGPIVVINTTRNRDPGKIETLEWLWDTVAHQILDALGFTQRHDPSLEKWPRIWWVATGIMTKFPLHAAGRHDSESASVLDRVMSSYSSSIKTIIQSRRRGHEAAASAPAQALLVAMKHTPEQTSLPFAAREIEVIHDLVKTMQLEPIEPGQHKHDIMAHLPQCKVFHFAGHGHTDGHDPMRSRLLLEDGKENPLTVANLLEINLRKHLPFLAYLSACGTGQIKDRRFVDESIHLVSACQLAGFRHVIGTLWEVNDELCVDMARITYEGMRDGAMADESVCEGLHNATRQLRDRWRNMPMNSVARSATDGDRRPRDIIACDDDETRPLHWVPYVHFGV</sequence>
<proteinExistence type="predicted"/>
<reference evidence="3" key="1">
    <citation type="submission" date="2012-09" db="EMBL/GenBank/DDBJ databases">
        <title>Genome sequencing and comparative transcriptomics of race 1 and race 4 of banana pathogen: Fusarium oxysporum f. sp. cubense.</title>
        <authorList>
            <person name="Fang X."/>
            <person name="Huang J."/>
        </authorList>
    </citation>
    <scope>NUCLEOTIDE SEQUENCE [LARGE SCALE GENOMIC DNA]</scope>
    <source>
        <strain evidence="3">race 4</strain>
    </source>
</reference>
<name>N1S9R5_FUSC4</name>
<organism evidence="2 3">
    <name type="scientific">Fusarium oxysporum f. sp. cubense (strain race 4)</name>
    <name type="common">Panama disease fungus</name>
    <dbReference type="NCBI Taxonomy" id="2502994"/>
    <lineage>
        <taxon>Eukaryota</taxon>
        <taxon>Fungi</taxon>
        <taxon>Dikarya</taxon>
        <taxon>Ascomycota</taxon>
        <taxon>Pezizomycotina</taxon>
        <taxon>Sordariomycetes</taxon>
        <taxon>Hypocreomycetidae</taxon>
        <taxon>Hypocreales</taxon>
        <taxon>Nectriaceae</taxon>
        <taxon>Fusarium</taxon>
        <taxon>Fusarium oxysporum species complex</taxon>
    </lineage>
</organism>
<keyword evidence="3" id="KW-1185">Reference proteome</keyword>
<dbReference type="PANTHER" id="PTHR19959">
    <property type="entry name" value="KINESIN LIGHT CHAIN"/>
    <property type="match status" value="1"/>
</dbReference>
<dbReference type="HOGENOM" id="CLU_001305_0_0_1"/>
<feature type="domain" description="CHAT" evidence="1">
    <location>
        <begin position="617"/>
        <end position="933"/>
    </location>
</feature>
<accession>N1S9R5</accession>
<dbReference type="PANTHER" id="PTHR19959:SF119">
    <property type="entry name" value="FUNGAL LIPASE-LIKE DOMAIN-CONTAINING PROTEIN"/>
    <property type="match status" value="1"/>
</dbReference>
<dbReference type="EMBL" id="KB726227">
    <property type="protein sequence ID" value="EMT73617.1"/>
    <property type="molecule type" value="Genomic_DNA"/>
</dbReference>
<dbReference type="STRING" id="1229665.N1S9R5"/>
<dbReference type="Pfam" id="PF12770">
    <property type="entry name" value="CHAT"/>
    <property type="match status" value="1"/>
</dbReference>
<dbReference type="Gene3D" id="1.25.40.10">
    <property type="entry name" value="Tetratricopeptide repeat domain"/>
    <property type="match status" value="2"/>
</dbReference>
<gene>
    <name evidence="2" type="ORF">FOC4_g10002106</name>
</gene>
<dbReference type="OrthoDB" id="9991317at2759"/>
<keyword evidence="2" id="KW-0689">Ribosomal protein</keyword>